<dbReference type="AlphaFoldDB" id="Q2CJJ7"/>
<dbReference type="OrthoDB" id="7312911at2"/>
<dbReference type="EMBL" id="AAOT01000001">
    <property type="protein sequence ID" value="EAR53142.1"/>
    <property type="molecule type" value="Genomic_DNA"/>
</dbReference>
<dbReference type="eggNOG" id="COG1344">
    <property type="taxonomic scope" value="Bacteria"/>
</dbReference>
<keyword evidence="1" id="KW-0282">Flagellum</keyword>
<evidence type="ECO:0000313" key="2">
    <source>
        <dbReference type="Proteomes" id="UP000003635"/>
    </source>
</evidence>
<proteinExistence type="predicted"/>
<dbReference type="HOGENOM" id="CLU_071294_0_0_5"/>
<accession>Q2CJJ7</accession>
<dbReference type="Proteomes" id="UP000003635">
    <property type="component" value="Unassembled WGS sequence"/>
</dbReference>
<dbReference type="RefSeq" id="WP_007255876.1">
    <property type="nucleotide sequence ID" value="NZ_CH724107.1"/>
</dbReference>
<gene>
    <name evidence="1" type="ORF">OG2516_11781</name>
</gene>
<keyword evidence="1" id="KW-0966">Cell projection</keyword>
<evidence type="ECO:0000313" key="1">
    <source>
        <dbReference type="EMBL" id="EAR53142.1"/>
    </source>
</evidence>
<dbReference type="SUPFAM" id="SSF64518">
    <property type="entry name" value="Phase 1 flagellin"/>
    <property type="match status" value="1"/>
</dbReference>
<comment type="caution">
    <text evidence="1">The sequence shown here is derived from an EMBL/GenBank/DDBJ whole genome shotgun (WGS) entry which is preliminary data.</text>
</comment>
<sequence length="333" mass="34778">MALTTTGDLSQHFLSARRTVQVKDRLHRLSDELSTGKVADVALALHGETTRVSHLEHRIALADSHVSANRETGGLFAQAQLVLGKIEDRRAALTEQVLSLPANSTRDQRESVAAAARETFESIVGDLNHRVGGKSLFAGEATDRAALAAPDVLLNDLLAAVAGASGADQLLDAVDAWFDDPAGFESRGYLGDPAAYLNRPLGDGTSATLSARADMPALRGLLKAAALGALAAASPGLGARAADAVLRHSGVLLASAAQPLALAQGSLGLQEDRIEQASAQQAAERSSLAILQNELTSADPYATATALQSVEIQLEMSFMLTARLSRLSLSEHI</sequence>
<protein>
    <submittedName>
        <fullName evidence="1">Flagellar hook-associated protein FlgL family protein</fullName>
    </submittedName>
</protein>
<reference evidence="1 2" key="1">
    <citation type="journal article" date="2010" name="J. Bacteriol.">
        <title>Genome sequences of Oceanicola granulosus HTCC2516(T) and Oceanicola batsensis HTCC2597(TDelta).</title>
        <authorList>
            <person name="Thrash J.C."/>
            <person name="Cho J.C."/>
            <person name="Vergin K.L."/>
            <person name="Giovannoni S.J."/>
        </authorList>
    </citation>
    <scope>NUCLEOTIDE SEQUENCE [LARGE SCALE GENOMIC DNA]</scope>
    <source>
        <strain evidence="2">ATCC BAA-861 / DSM 15982 / KCTC 12143 / HTCC2516</strain>
    </source>
</reference>
<name>Q2CJJ7_OCEGH</name>
<keyword evidence="1" id="KW-0969">Cilium</keyword>
<keyword evidence="2" id="KW-1185">Reference proteome</keyword>
<dbReference type="STRING" id="314256.OG2516_11781"/>
<organism evidence="1 2">
    <name type="scientific">Oceanicola granulosus (strain ATCC BAA-861 / DSM 15982 / KCTC 12143 / HTCC2516)</name>
    <dbReference type="NCBI Taxonomy" id="314256"/>
    <lineage>
        <taxon>Bacteria</taxon>
        <taxon>Pseudomonadati</taxon>
        <taxon>Pseudomonadota</taxon>
        <taxon>Alphaproteobacteria</taxon>
        <taxon>Rhodobacterales</taxon>
        <taxon>Roseobacteraceae</taxon>
        <taxon>Oceanicola</taxon>
    </lineage>
</organism>